<accession>A0A615R4J2</accession>
<gene>
    <name evidence="1" type="ORF">F3550_21540</name>
</gene>
<comment type="caution">
    <text evidence="1">The sequence shown here is derived from an EMBL/GenBank/DDBJ whole genome shotgun (WGS) entry which is preliminary data.</text>
</comment>
<dbReference type="EMBL" id="AAKXPG010000031">
    <property type="protein sequence ID" value="ECW7871459.1"/>
    <property type="molecule type" value="Genomic_DNA"/>
</dbReference>
<organism evidence="1">
    <name type="scientific">Salmonella enterica I</name>
    <dbReference type="NCBI Taxonomy" id="59201"/>
    <lineage>
        <taxon>Bacteria</taxon>
        <taxon>Pseudomonadati</taxon>
        <taxon>Pseudomonadota</taxon>
        <taxon>Gammaproteobacteria</taxon>
        <taxon>Enterobacterales</taxon>
        <taxon>Enterobacteriaceae</taxon>
        <taxon>Salmonella</taxon>
    </lineage>
</organism>
<reference evidence="1" key="1">
    <citation type="submission" date="2019-09" db="EMBL/GenBank/DDBJ databases">
        <authorList>
            <person name="Ashton P.M."/>
            <person name="Dallman T."/>
            <person name="Nair S."/>
            <person name="De Pinna E."/>
            <person name="Peters T."/>
            <person name="Grant K."/>
        </authorList>
    </citation>
    <scope>NUCLEOTIDE SEQUENCE</scope>
    <source>
        <strain evidence="1">804450</strain>
    </source>
</reference>
<evidence type="ECO:0000313" key="1">
    <source>
        <dbReference type="EMBL" id="ECW7871459.1"/>
    </source>
</evidence>
<protein>
    <submittedName>
        <fullName evidence="1">Uncharacterized protein</fullName>
    </submittedName>
</protein>
<dbReference type="AlphaFoldDB" id="A0A615R4J2"/>
<proteinExistence type="predicted"/>
<sequence length="103" mass="12385">MKSDYNPGQREGLNSFKWHGEEVLIVHPGAYPQFIENGQIVMFKRYDGLVWCGRVWEYPKPSWYEFEIDKPVDTWEALQWLSEKHRMWLANEDDFSGQEELPF</sequence>
<name>A0A615R4J2_SALET</name>